<reference evidence="10" key="4">
    <citation type="submission" date="2025-08" db="UniProtKB">
        <authorList>
            <consortium name="Ensembl"/>
        </authorList>
    </citation>
    <scope>IDENTIFICATION</scope>
</reference>
<dbReference type="GO" id="GO:0000775">
    <property type="term" value="C:chromosome, centromeric region"/>
    <property type="evidence" value="ECO:0007669"/>
    <property type="project" value="UniProtKB-SubCell"/>
</dbReference>
<keyword evidence="8" id="KW-0175">Coiled coil</keyword>
<reference evidence="11" key="1">
    <citation type="journal article" date="2014" name="Science">
        <title>Nonhuman genetics. Genomic basis for the convergent evolution of electric organs.</title>
        <authorList>
            <person name="Gallant J.R."/>
            <person name="Traeger L.L."/>
            <person name="Volkening J.D."/>
            <person name="Moffett H."/>
            <person name="Chen P.H."/>
            <person name="Novina C.D."/>
            <person name="Phillips G.N.Jr."/>
            <person name="Anand R."/>
            <person name="Wells G.B."/>
            <person name="Pinch M."/>
            <person name="Guth R."/>
            <person name="Unguez G.A."/>
            <person name="Albert J.S."/>
            <person name="Zakon H.H."/>
            <person name="Samanta M.P."/>
            <person name="Sussman M.R."/>
        </authorList>
    </citation>
    <scope>NUCLEOTIDE SEQUENCE [LARGE SCALE GENOMIC DNA]</scope>
</reference>
<evidence type="ECO:0000313" key="11">
    <source>
        <dbReference type="Proteomes" id="UP000314983"/>
    </source>
</evidence>
<accession>A0A4W4GWI9</accession>
<evidence type="ECO:0000313" key="10">
    <source>
        <dbReference type="Ensembl" id="ENSEEEP00000043170.2"/>
    </source>
</evidence>
<gene>
    <name evidence="10" type="primary">MRPL10</name>
</gene>
<dbReference type="AlphaFoldDB" id="A0A4W4GWI9"/>
<dbReference type="PANTHER" id="PTHR31345">
    <property type="entry name" value="CENTROMERE PROTEIN Q"/>
    <property type="match status" value="1"/>
</dbReference>
<evidence type="ECO:0000256" key="6">
    <source>
        <dbReference type="ARBA" id="ARBA00023242"/>
    </source>
</evidence>
<keyword evidence="7" id="KW-0137">Centromere</keyword>
<evidence type="ECO:0000256" key="4">
    <source>
        <dbReference type="ARBA" id="ARBA00016397"/>
    </source>
</evidence>
<dbReference type="Proteomes" id="UP000314983">
    <property type="component" value="Chromosome 16"/>
</dbReference>
<dbReference type="STRING" id="8005.ENSEEEP00000043170"/>
<dbReference type="Ensembl" id="ENSEEET00000043665.2">
    <property type="protein sequence ID" value="ENSEEEP00000043170.2"/>
    <property type="gene ID" value="ENSEEEG00000020387.2"/>
</dbReference>
<evidence type="ECO:0000256" key="2">
    <source>
        <dbReference type="ARBA" id="ARBA00004584"/>
    </source>
</evidence>
<proteinExistence type="inferred from homology"/>
<evidence type="ECO:0000256" key="3">
    <source>
        <dbReference type="ARBA" id="ARBA00008191"/>
    </source>
</evidence>
<reference evidence="10" key="5">
    <citation type="submission" date="2025-09" db="UniProtKB">
        <authorList>
            <consortium name="Ensembl"/>
        </authorList>
    </citation>
    <scope>IDENTIFICATION</scope>
</reference>
<keyword evidence="6" id="KW-0539">Nucleus</keyword>
<evidence type="ECO:0000256" key="1">
    <source>
        <dbReference type="ARBA" id="ARBA00004123"/>
    </source>
</evidence>
<dbReference type="InterPro" id="IPR025212">
    <property type="entry name" value="CAD_CENP-Q"/>
</dbReference>
<keyword evidence="11" id="KW-1185">Reference proteome</keyword>
<evidence type="ECO:0000256" key="5">
    <source>
        <dbReference type="ARBA" id="ARBA00022454"/>
    </source>
</evidence>
<reference evidence="10" key="3">
    <citation type="submission" date="2020-05" db="EMBL/GenBank/DDBJ databases">
        <title>Electrophorus electricus (electric eel) genome, fEleEle1, primary haplotype.</title>
        <authorList>
            <person name="Myers G."/>
            <person name="Meyer A."/>
            <person name="Fedrigo O."/>
            <person name="Formenti G."/>
            <person name="Rhie A."/>
            <person name="Tracey A."/>
            <person name="Sims Y."/>
            <person name="Jarvis E.D."/>
        </authorList>
    </citation>
    <scope>NUCLEOTIDE SEQUENCE [LARGE SCALE GENOMIC DNA]</scope>
</reference>
<evidence type="ECO:0000256" key="7">
    <source>
        <dbReference type="ARBA" id="ARBA00023328"/>
    </source>
</evidence>
<comment type="similarity">
    <text evidence="3">Belongs to the CENP-Q/OKP1 family.</text>
</comment>
<dbReference type="PANTHER" id="PTHR31345:SF3">
    <property type="entry name" value="CENTROMERE PROTEIN Q"/>
    <property type="match status" value="1"/>
</dbReference>
<dbReference type="GeneTree" id="ENSGT00940000177906"/>
<evidence type="ECO:0000256" key="8">
    <source>
        <dbReference type="SAM" id="Coils"/>
    </source>
</evidence>
<dbReference type="GO" id="GO:0005634">
    <property type="term" value="C:nucleus"/>
    <property type="evidence" value="ECO:0007669"/>
    <property type="project" value="UniProtKB-SubCell"/>
</dbReference>
<feature type="region of interest" description="Disordered" evidence="9">
    <location>
        <begin position="1"/>
        <end position="30"/>
    </location>
</feature>
<name>A0A4W4GWI9_ELEEL</name>
<sequence>MKPARGSSRSSTRGPKAKVRGERRLPQTGKVRLRRASHASLHLPYFPVPAEVQKGREKWKPLEKSSIVALDTMLSMSILTALTLRRKEKEESQKHLNLLKEQFLAKCSQLPVPVKKCGNMVQMSRQFQAESQKLKQGKSEIEAFEVTGSNLTLEQLQQEMDILEGKCRVMRARMAEEEERAQEVRMHRQPLGYSTLALLMLPLIEQGCLTMLDTTAHLFFKHVCYLHDLEIFDLFNNFISSLGMAGNISYSGVVVMIKYICQILLVRLNKYFFHCTQVMWHTTD</sequence>
<keyword evidence="5" id="KW-0158">Chromosome</keyword>
<evidence type="ECO:0000256" key="9">
    <source>
        <dbReference type="SAM" id="MobiDB-lite"/>
    </source>
</evidence>
<comment type="subcellular location">
    <subcellularLocation>
        <location evidence="2">Chromosome</location>
        <location evidence="2">Centromere</location>
    </subcellularLocation>
    <subcellularLocation>
        <location evidence="1">Nucleus</location>
    </subcellularLocation>
</comment>
<reference evidence="11" key="2">
    <citation type="journal article" date="2017" name="Sci. Adv.">
        <title>A tail of two voltages: Proteomic comparison of the three electric organs of the electric eel.</title>
        <authorList>
            <person name="Traeger L.L."/>
            <person name="Sabat G."/>
            <person name="Barrett-Wilt G.A."/>
            <person name="Wells G.B."/>
            <person name="Sussman M.R."/>
        </authorList>
    </citation>
    <scope>NUCLEOTIDE SEQUENCE [LARGE SCALE GENOMIC DNA]</scope>
</reference>
<feature type="coiled-coil region" evidence="8">
    <location>
        <begin position="146"/>
        <end position="180"/>
    </location>
</feature>
<protein>
    <recommendedName>
        <fullName evidence="4">Centromere protein Q</fullName>
    </recommendedName>
</protein>
<organism evidence="10 11">
    <name type="scientific">Electrophorus electricus</name>
    <name type="common">Electric eel</name>
    <name type="synonym">Gymnotus electricus</name>
    <dbReference type="NCBI Taxonomy" id="8005"/>
    <lineage>
        <taxon>Eukaryota</taxon>
        <taxon>Metazoa</taxon>
        <taxon>Chordata</taxon>
        <taxon>Craniata</taxon>
        <taxon>Vertebrata</taxon>
        <taxon>Euteleostomi</taxon>
        <taxon>Actinopterygii</taxon>
        <taxon>Neopterygii</taxon>
        <taxon>Teleostei</taxon>
        <taxon>Ostariophysi</taxon>
        <taxon>Gymnotiformes</taxon>
        <taxon>Gymnotoidei</taxon>
        <taxon>Gymnotidae</taxon>
        <taxon>Electrophorus</taxon>
    </lineage>
</organism>